<dbReference type="EMBL" id="OX597815">
    <property type="protein sequence ID" value="CAI9717915.1"/>
    <property type="molecule type" value="Genomic_DNA"/>
</dbReference>
<evidence type="ECO:0008006" key="4">
    <source>
        <dbReference type="Google" id="ProtNLM"/>
    </source>
</evidence>
<dbReference type="Proteomes" id="UP001162480">
    <property type="component" value="Chromosome 2"/>
</dbReference>
<keyword evidence="1" id="KW-0732">Signal</keyword>
<evidence type="ECO:0000313" key="3">
    <source>
        <dbReference type="Proteomes" id="UP001162480"/>
    </source>
</evidence>
<organism evidence="2 3">
    <name type="scientific">Octopus vulgaris</name>
    <name type="common">Common octopus</name>
    <dbReference type="NCBI Taxonomy" id="6645"/>
    <lineage>
        <taxon>Eukaryota</taxon>
        <taxon>Metazoa</taxon>
        <taxon>Spiralia</taxon>
        <taxon>Lophotrochozoa</taxon>
        <taxon>Mollusca</taxon>
        <taxon>Cephalopoda</taxon>
        <taxon>Coleoidea</taxon>
        <taxon>Octopodiformes</taxon>
        <taxon>Octopoda</taxon>
        <taxon>Incirrata</taxon>
        <taxon>Octopodidae</taxon>
        <taxon>Octopus</taxon>
    </lineage>
</organism>
<protein>
    <recommendedName>
        <fullName evidence="4">Secreted protein</fullName>
    </recommendedName>
</protein>
<proteinExistence type="predicted"/>
<feature type="signal peptide" evidence="1">
    <location>
        <begin position="1"/>
        <end position="15"/>
    </location>
</feature>
<evidence type="ECO:0000256" key="1">
    <source>
        <dbReference type="SAM" id="SignalP"/>
    </source>
</evidence>
<evidence type="ECO:0000313" key="2">
    <source>
        <dbReference type="EMBL" id="CAI9717915.1"/>
    </source>
</evidence>
<sequence>MLLMTLLLMLDGIRAVIVIVVAVVGGGSSVAIGVIDGVGHGRNGCRYWCRFLVLTESDIDQNFPVADEKETIVIHIVAADKIST</sequence>
<dbReference type="AlphaFoldDB" id="A0AA36AKK0"/>
<name>A0AA36AKK0_OCTVU</name>
<gene>
    <name evidence="2" type="ORF">OCTVUL_1B026773</name>
</gene>
<keyword evidence="3" id="KW-1185">Reference proteome</keyword>
<feature type="chain" id="PRO_5041278304" description="Secreted protein" evidence="1">
    <location>
        <begin position="16"/>
        <end position="84"/>
    </location>
</feature>
<reference evidence="2" key="1">
    <citation type="submission" date="2023-08" db="EMBL/GenBank/DDBJ databases">
        <authorList>
            <person name="Alioto T."/>
            <person name="Alioto T."/>
            <person name="Gomez Garrido J."/>
        </authorList>
    </citation>
    <scope>NUCLEOTIDE SEQUENCE</scope>
</reference>
<accession>A0AA36AKK0</accession>